<accession>A0A2C9U060</accession>
<sequence length="48" mass="5417">MPQSQSSNPCAKNKNSSSVSLFYIFSIKGPHQQASSNWQWVRPLKNAH</sequence>
<proteinExistence type="predicted"/>
<dbReference type="EMBL" id="CM004404">
    <property type="protein sequence ID" value="OAY22843.1"/>
    <property type="molecule type" value="Genomic_DNA"/>
</dbReference>
<evidence type="ECO:0000313" key="1">
    <source>
        <dbReference type="EMBL" id="OAY22843.1"/>
    </source>
</evidence>
<gene>
    <name evidence="1" type="ORF">MANES_18G030400</name>
</gene>
<dbReference type="AlphaFoldDB" id="A0A2C9U060"/>
<protein>
    <submittedName>
        <fullName evidence="1">Uncharacterized protein</fullName>
    </submittedName>
</protein>
<organism evidence="1">
    <name type="scientific">Manihot esculenta</name>
    <name type="common">Cassava</name>
    <name type="synonym">Jatropha manihot</name>
    <dbReference type="NCBI Taxonomy" id="3983"/>
    <lineage>
        <taxon>Eukaryota</taxon>
        <taxon>Viridiplantae</taxon>
        <taxon>Streptophyta</taxon>
        <taxon>Embryophyta</taxon>
        <taxon>Tracheophyta</taxon>
        <taxon>Spermatophyta</taxon>
        <taxon>Magnoliopsida</taxon>
        <taxon>eudicotyledons</taxon>
        <taxon>Gunneridae</taxon>
        <taxon>Pentapetalae</taxon>
        <taxon>rosids</taxon>
        <taxon>fabids</taxon>
        <taxon>Malpighiales</taxon>
        <taxon>Euphorbiaceae</taxon>
        <taxon>Crotonoideae</taxon>
        <taxon>Manihoteae</taxon>
        <taxon>Manihot</taxon>
    </lineage>
</organism>
<reference evidence="1" key="1">
    <citation type="submission" date="2016-02" db="EMBL/GenBank/DDBJ databases">
        <title>WGS assembly of Manihot esculenta.</title>
        <authorList>
            <person name="Bredeson J.V."/>
            <person name="Prochnik S.E."/>
            <person name="Lyons J.B."/>
            <person name="Schmutz J."/>
            <person name="Grimwood J."/>
            <person name="Vrebalov J."/>
            <person name="Bart R.S."/>
            <person name="Amuge T."/>
            <person name="Ferguson M.E."/>
            <person name="Green R."/>
            <person name="Putnam N."/>
            <person name="Stites J."/>
            <person name="Rounsley S."/>
            <person name="Rokhsar D.S."/>
        </authorList>
    </citation>
    <scope>NUCLEOTIDE SEQUENCE [LARGE SCALE GENOMIC DNA]</scope>
    <source>
        <tissue evidence="1">Leaf</tissue>
    </source>
</reference>
<name>A0A2C9U060_MANES</name>